<dbReference type="EMBL" id="JACIJJ010000007">
    <property type="protein sequence ID" value="MBB5700011.1"/>
    <property type="molecule type" value="Genomic_DNA"/>
</dbReference>
<dbReference type="AlphaFoldDB" id="A0A7W9AT99"/>
<dbReference type="Proteomes" id="UP000557739">
    <property type="component" value="Unassembled WGS sequence"/>
</dbReference>
<reference evidence="1 2" key="1">
    <citation type="submission" date="2020-08" db="EMBL/GenBank/DDBJ databases">
        <title>Genomic Encyclopedia of Type Strains, Phase IV (KMG-IV): sequencing the most valuable type-strain genomes for metagenomic binning, comparative biology and taxonomic classification.</title>
        <authorList>
            <person name="Goeker M."/>
        </authorList>
    </citation>
    <scope>NUCLEOTIDE SEQUENCE [LARGE SCALE GENOMIC DNA]</scope>
    <source>
        <strain evidence="1 2">DSM 27244</strain>
    </source>
</reference>
<evidence type="ECO:0000313" key="2">
    <source>
        <dbReference type="Proteomes" id="UP000557739"/>
    </source>
</evidence>
<sequence>MAVASLSPGLLHRSRGQSLMTIAGVTQVVGHSDLARNITVTDQDVNTNEFYVKTLLDSQIDEMTCELTLTFYQVSRLALMLANLSDYHAVAQAAAPGVVIEYDLADKEFPVIVPLEKRITSGHIVEDSAGVEFIEGIHYTVHGGERGFGFVSILAKPVGATDDITVTFDAAAAKAVRFNIGELGSIEAKFEFLEAVKPGSEMSPEYHCYHRVLWRPDGDMTLIGDSADPKGITVKGKVVADTTKPVGQQLGFVETFVEAA</sequence>
<accession>A0A7W9AT99</accession>
<dbReference type="RefSeq" id="WP_184030899.1">
    <property type="nucleotide sequence ID" value="NZ_JACIJJ010000007.1"/>
</dbReference>
<protein>
    <submittedName>
        <fullName evidence="1">Uncharacterized protein</fullName>
    </submittedName>
</protein>
<keyword evidence="2" id="KW-1185">Reference proteome</keyword>
<name>A0A7W9AT99_9SPHN</name>
<gene>
    <name evidence="1" type="ORF">FHR19_003391</name>
</gene>
<evidence type="ECO:0000313" key="1">
    <source>
        <dbReference type="EMBL" id="MBB5700011.1"/>
    </source>
</evidence>
<proteinExistence type="predicted"/>
<comment type="caution">
    <text evidence="1">The sequence shown here is derived from an EMBL/GenBank/DDBJ whole genome shotgun (WGS) entry which is preliminary data.</text>
</comment>
<organism evidence="1 2">
    <name type="scientific">Sphingomonas yantingensis</name>
    <dbReference type="NCBI Taxonomy" id="1241761"/>
    <lineage>
        <taxon>Bacteria</taxon>
        <taxon>Pseudomonadati</taxon>
        <taxon>Pseudomonadota</taxon>
        <taxon>Alphaproteobacteria</taxon>
        <taxon>Sphingomonadales</taxon>
        <taxon>Sphingomonadaceae</taxon>
        <taxon>Sphingomonas</taxon>
    </lineage>
</organism>